<feature type="region of interest" description="Disordered" evidence="1">
    <location>
        <begin position="213"/>
        <end position="252"/>
    </location>
</feature>
<dbReference type="HOGENOM" id="CLU_1047387_0_0_1"/>
<dbReference type="Gene3D" id="3.10.20.90">
    <property type="entry name" value="Phosphatidylinositol 3-kinase Catalytic Subunit, Chain A, domain 1"/>
    <property type="match status" value="1"/>
</dbReference>
<protein>
    <submittedName>
        <fullName evidence="3">AlNc14C158G7699 protein</fullName>
    </submittedName>
</protein>
<dbReference type="AlphaFoldDB" id="F0WMK9"/>
<dbReference type="PROSITE" id="PS51745">
    <property type="entry name" value="PB1"/>
    <property type="match status" value="1"/>
</dbReference>
<evidence type="ECO:0000259" key="2">
    <source>
        <dbReference type="PROSITE" id="PS51745"/>
    </source>
</evidence>
<evidence type="ECO:0000313" key="3">
    <source>
        <dbReference type="EMBL" id="CCA22541.1"/>
    </source>
</evidence>
<dbReference type="EMBL" id="FR824203">
    <property type="protein sequence ID" value="CCA22541.1"/>
    <property type="molecule type" value="Genomic_DNA"/>
</dbReference>
<organism evidence="3">
    <name type="scientific">Albugo laibachii Nc14</name>
    <dbReference type="NCBI Taxonomy" id="890382"/>
    <lineage>
        <taxon>Eukaryota</taxon>
        <taxon>Sar</taxon>
        <taxon>Stramenopiles</taxon>
        <taxon>Oomycota</taxon>
        <taxon>Peronosporomycetes</taxon>
        <taxon>Albuginales</taxon>
        <taxon>Albuginaceae</taxon>
        <taxon>Albugo</taxon>
    </lineage>
</organism>
<feature type="compositionally biased region" description="Acidic residues" evidence="1">
    <location>
        <begin position="237"/>
        <end position="249"/>
    </location>
</feature>
<dbReference type="InterPro" id="IPR053793">
    <property type="entry name" value="PB1-like"/>
</dbReference>
<reference evidence="3" key="1">
    <citation type="journal article" date="2011" name="PLoS Biol.">
        <title>Gene gain and loss during evolution of obligate parasitism in the white rust pathogen of Arabidopsis thaliana.</title>
        <authorList>
            <person name="Kemen E."/>
            <person name="Gardiner A."/>
            <person name="Schultz-Larsen T."/>
            <person name="Kemen A.C."/>
            <person name="Balmuth A.L."/>
            <person name="Robert-Seilaniantz A."/>
            <person name="Bailey K."/>
            <person name="Holub E."/>
            <person name="Studholme D.J."/>
            <person name="Maclean D."/>
            <person name="Jones J.D."/>
        </authorList>
    </citation>
    <scope>NUCLEOTIDE SEQUENCE</scope>
</reference>
<dbReference type="Pfam" id="PF00564">
    <property type="entry name" value="PB1"/>
    <property type="match status" value="1"/>
</dbReference>
<dbReference type="SUPFAM" id="SSF54277">
    <property type="entry name" value="CAD &amp; PB1 domains"/>
    <property type="match status" value="1"/>
</dbReference>
<gene>
    <name evidence="3" type="primary">AlNc14C158G7699</name>
    <name evidence="3" type="ORF">ALNC14_086840</name>
</gene>
<feature type="domain" description="PB1" evidence="2">
    <location>
        <begin position="3"/>
        <end position="104"/>
    </location>
</feature>
<dbReference type="CDD" id="cd05992">
    <property type="entry name" value="PB1"/>
    <property type="match status" value="1"/>
</dbReference>
<reference evidence="3" key="2">
    <citation type="submission" date="2011-02" db="EMBL/GenBank/DDBJ databases">
        <authorList>
            <person name="MacLean D."/>
        </authorList>
    </citation>
    <scope>NUCLEOTIDE SEQUENCE</scope>
</reference>
<evidence type="ECO:0000256" key="1">
    <source>
        <dbReference type="SAM" id="MobiDB-lite"/>
    </source>
</evidence>
<accession>F0WMK9</accession>
<sequence>MNRITIQFSNNYSKPAPKTLMLYQIVYRQNKYEILLPEAEAFDYNHLRTHIVDICLELTQRWRIMYLDDENEPITISNNEELEEACYVLMQNSPQTIKLYIVPQPSLGDRFHGLSSSLAKLLLIAKNGTIASANRYAHIGRDTLHTSTKHTKNLVQRSKTEIALRMSRLGLYLKKSSSRSSYKKVSSGITAPHSEIHSIDKSRTLSQQTFGISMEPEGEPAESVEIERQDEQPEPASDVDTDCDSENEVEPIRTSWNQSILSLTYA</sequence>
<name>F0WMK9_9STRA</name>
<proteinExistence type="predicted"/>
<dbReference type="InterPro" id="IPR000270">
    <property type="entry name" value="PB1_dom"/>
</dbReference>
<feature type="region of interest" description="Disordered" evidence="1">
    <location>
        <begin position="183"/>
        <end position="202"/>
    </location>
</feature>